<dbReference type="Gene3D" id="3.30.465.10">
    <property type="match status" value="1"/>
</dbReference>
<evidence type="ECO:0000256" key="16">
    <source>
        <dbReference type="HAMAP-Rule" id="MF_00037"/>
    </source>
</evidence>
<dbReference type="GO" id="GO:0008762">
    <property type="term" value="F:UDP-N-acetylmuramate dehydrogenase activity"/>
    <property type="evidence" value="ECO:0007669"/>
    <property type="project" value="UniProtKB-EC"/>
</dbReference>
<comment type="similarity">
    <text evidence="16">Belongs to the MurB family.</text>
</comment>
<evidence type="ECO:0000256" key="13">
    <source>
        <dbReference type="ARBA" id="ARBA00023306"/>
    </source>
</evidence>
<dbReference type="SUPFAM" id="SSF56176">
    <property type="entry name" value="FAD-binding/transporter-associated domain-like"/>
    <property type="match status" value="1"/>
</dbReference>
<comment type="pathway">
    <text evidence="4 16">Cell wall biogenesis; peptidoglycan biosynthesis.</text>
</comment>
<dbReference type="PANTHER" id="PTHR21071">
    <property type="entry name" value="UDP-N-ACETYLENOLPYRUVOYLGLUCOSAMINE REDUCTASE"/>
    <property type="match status" value="1"/>
</dbReference>
<dbReference type="InterPro" id="IPR003170">
    <property type="entry name" value="MurB"/>
</dbReference>
<keyword evidence="13 16" id="KW-0131">Cell cycle</keyword>
<keyword evidence="11 16" id="KW-0573">Peptidoglycan synthesis</keyword>
<dbReference type="EC" id="1.3.1.98" evidence="16"/>
<dbReference type="InterPro" id="IPR011601">
    <property type="entry name" value="MurB_C"/>
</dbReference>
<dbReference type="InterPro" id="IPR036318">
    <property type="entry name" value="FAD-bd_PCMH-like_sf"/>
</dbReference>
<reference evidence="18 19" key="1">
    <citation type="journal article" date="2021" name="Genome Biol. Evol.">
        <title>Complete Genome Sequencing of a Novel Gloeobacter Species from a Waterfall Cave in Mexico.</title>
        <authorList>
            <person name="Saw J.H."/>
            <person name="Cardona T."/>
            <person name="Montejano G."/>
        </authorList>
    </citation>
    <scope>NUCLEOTIDE SEQUENCE [LARGE SCALE GENOMIC DNA]</scope>
    <source>
        <strain evidence="18">MG652769</strain>
    </source>
</reference>
<dbReference type="Gene3D" id="3.30.43.10">
    <property type="entry name" value="Uridine Diphospho-n-acetylenolpyruvylglucosamine Reductase, domain 2"/>
    <property type="match status" value="1"/>
</dbReference>
<evidence type="ECO:0000256" key="15">
    <source>
        <dbReference type="ARBA" id="ARBA00048914"/>
    </source>
</evidence>
<protein>
    <recommendedName>
        <fullName evidence="16">UDP-N-acetylenolpyruvoylglucosamine reductase</fullName>
        <ecNumber evidence="16">1.3.1.98</ecNumber>
    </recommendedName>
    <alternativeName>
        <fullName evidence="16">UDP-N-acetylmuramate dehydrogenase</fullName>
    </alternativeName>
</protein>
<dbReference type="InterPro" id="IPR016166">
    <property type="entry name" value="FAD-bd_PCMH"/>
</dbReference>
<feature type="domain" description="FAD-binding PCMH-type" evidence="17">
    <location>
        <begin position="18"/>
        <end position="184"/>
    </location>
</feature>
<evidence type="ECO:0000259" key="17">
    <source>
        <dbReference type="PROSITE" id="PS51387"/>
    </source>
</evidence>
<feature type="active site" description="Proton donor" evidence="16">
    <location>
        <position position="214"/>
    </location>
</feature>
<name>A0ABY3PLH3_9CYAN</name>
<feature type="active site" evidence="16">
    <location>
        <position position="285"/>
    </location>
</feature>
<dbReference type="Gene3D" id="3.90.78.10">
    <property type="entry name" value="UDP-N-acetylenolpyruvoylglucosamine reductase, C-terminal domain"/>
    <property type="match status" value="1"/>
</dbReference>
<keyword evidence="6 16" id="KW-0132">Cell division</keyword>
<dbReference type="SUPFAM" id="SSF56194">
    <property type="entry name" value="Uridine diphospho-N-Acetylenolpyruvylglucosamine reductase, MurB, C-terminal domain"/>
    <property type="match status" value="1"/>
</dbReference>
<keyword evidence="9 16" id="KW-0521">NADP</keyword>
<feature type="active site" evidence="16">
    <location>
        <position position="163"/>
    </location>
</feature>
<evidence type="ECO:0000256" key="3">
    <source>
        <dbReference type="ARBA" id="ARBA00004496"/>
    </source>
</evidence>
<organism evidence="18 19">
    <name type="scientific">Gloeobacter morelensis MG652769</name>
    <dbReference type="NCBI Taxonomy" id="2781736"/>
    <lineage>
        <taxon>Bacteria</taxon>
        <taxon>Bacillati</taxon>
        <taxon>Cyanobacteriota</taxon>
        <taxon>Cyanophyceae</taxon>
        <taxon>Gloeobacterales</taxon>
        <taxon>Gloeobacteraceae</taxon>
        <taxon>Gloeobacter</taxon>
        <taxon>Gloeobacter morelensis</taxon>
    </lineage>
</organism>
<dbReference type="PANTHER" id="PTHR21071:SF4">
    <property type="entry name" value="UDP-N-ACETYLENOLPYRUVOYLGLUCOSAMINE REDUCTASE"/>
    <property type="match status" value="1"/>
</dbReference>
<dbReference type="InterPro" id="IPR006094">
    <property type="entry name" value="Oxid_FAD_bind_N"/>
</dbReference>
<evidence type="ECO:0000256" key="1">
    <source>
        <dbReference type="ARBA" id="ARBA00001974"/>
    </source>
</evidence>
<dbReference type="EMBL" id="CP063845">
    <property type="protein sequence ID" value="UFP94508.1"/>
    <property type="molecule type" value="Genomic_DNA"/>
</dbReference>
<comment type="cofactor">
    <cofactor evidence="1 16">
        <name>FAD</name>
        <dbReference type="ChEBI" id="CHEBI:57692"/>
    </cofactor>
</comment>
<evidence type="ECO:0000256" key="7">
    <source>
        <dbReference type="ARBA" id="ARBA00022630"/>
    </source>
</evidence>
<dbReference type="PROSITE" id="PS51387">
    <property type="entry name" value="FAD_PCMH"/>
    <property type="match status" value="1"/>
</dbReference>
<dbReference type="NCBIfam" id="NF010480">
    <property type="entry name" value="PRK13905.1"/>
    <property type="match status" value="1"/>
</dbReference>
<keyword evidence="12 16" id="KW-0560">Oxidoreductase</keyword>
<dbReference type="HAMAP" id="MF_00037">
    <property type="entry name" value="MurB"/>
    <property type="match status" value="1"/>
</dbReference>
<accession>A0ABY3PLH3</accession>
<evidence type="ECO:0000256" key="12">
    <source>
        <dbReference type="ARBA" id="ARBA00023002"/>
    </source>
</evidence>
<dbReference type="InterPro" id="IPR016167">
    <property type="entry name" value="FAD-bd_PCMH_sub1"/>
</dbReference>
<dbReference type="Pfam" id="PF01565">
    <property type="entry name" value="FAD_binding_4"/>
    <property type="match status" value="1"/>
</dbReference>
<evidence type="ECO:0000256" key="9">
    <source>
        <dbReference type="ARBA" id="ARBA00022857"/>
    </source>
</evidence>
<dbReference type="NCBIfam" id="TIGR00179">
    <property type="entry name" value="murB"/>
    <property type="match status" value="1"/>
</dbReference>
<keyword evidence="7 16" id="KW-0285">Flavoprotein</keyword>
<evidence type="ECO:0000256" key="8">
    <source>
        <dbReference type="ARBA" id="ARBA00022827"/>
    </source>
</evidence>
<evidence type="ECO:0000256" key="5">
    <source>
        <dbReference type="ARBA" id="ARBA00022490"/>
    </source>
</evidence>
<dbReference type="Proteomes" id="UP001054846">
    <property type="component" value="Chromosome"/>
</dbReference>
<dbReference type="InterPro" id="IPR036635">
    <property type="entry name" value="MurB_C_sf"/>
</dbReference>
<evidence type="ECO:0000256" key="4">
    <source>
        <dbReference type="ARBA" id="ARBA00004752"/>
    </source>
</evidence>
<comment type="subcellular location">
    <subcellularLocation>
        <location evidence="3 16">Cytoplasm</location>
    </subcellularLocation>
</comment>
<evidence type="ECO:0000256" key="10">
    <source>
        <dbReference type="ARBA" id="ARBA00022960"/>
    </source>
</evidence>
<evidence type="ECO:0000256" key="6">
    <source>
        <dbReference type="ARBA" id="ARBA00022618"/>
    </source>
</evidence>
<sequence>MKDQLQPGVSLALLTAYQVGGPAEWYLQPTKAEVLDEALGWARRSELPVTVIGAGTNLLISDAGIGGLVIHLRSWRGTQILEEGLIEVKAGESIAALAFQMARRGWAGLEWAVGVPGSIGGAVVMNAGAHGAQFSDSLESVEVLIETGERRRVAAGELGLAYRSSLLQQRDWVVLSARLRLAPGCEPARLIEHIDEFNTFRHRTQPSGFPNCGSVFRNPGGEKKAGWMLDRSGLKGQSVGAAQVAEQHANFILNRGGATARDILTLMTRMRDRVVADWGIALKPEVRFLGRGLNWAG</sequence>
<keyword evidence="19" id="KW-1185">Reference proteome</keyword>
<keyword evidence="14 16" id="KW-0961">Cell wall biogenesis/degradation</keyword>
<evidence type="ECO:0000256" key="14">
    <source>
        <dbReference type="ARBA" id="ARBA00023316"/>
    </source>
</evidence>
<gene>
    <name evidence="16 18" type="primary">murB</name>
    <name evidence="18" type="ORF">ISF26_22670</name>
</gene>
<dbReference type="Pfam" id="PF02873">
    <property type="entry name" value="MurB_C"/>
    <property type="match status" value="1"/>
</dbReference>
<keyword evidence="10 16" id="KW-0133">Cell shape</keyword>
<dbReference type="RefSeq" id="WP_230841555.1">
    <property type="nucleotide sequence ID" value="NZ_CP063845.1"/>
</dbReference>
<keyword evidence="8 16" id="KW-0274">FAD</keyword>
<evidence type="ECO:0000313" key="19">
    <source>
        <dbReference type="Proteomes" id="UP001054846"/>
    </source>
</evidence>
<comment type="function">
    <text evidence="2 16">Cell wall formation.</text>
</comment>
<evidence type="ECO:0000313" key="18">
    <source>
        <dbReference type="EMBL" id="UFP94508.1"/>
    </source>
</evidence>
<keyword evidence="5 16" id="KW-0963">Cytoplasm</keyword>
<evidence type="ECO:0000256" key="11">
    <source>
        <dbReference type="ARBA" id="ARBA00022984"/>
    </source>
</evidence>
<evidence type="ECO:0000256" key="2">
    <source>
        <dbReference type="ARBA" id="ARBA00003921"/>
    </source>
</evidence>
<comment type="catalytic activity">
    <reaction evidence="15 16">
        <text>UDP-N-acetyl-alpha-D-muramate + NADP(+) = UDP-N-acetyl-3-O-(1-carboxyvinyl)-alpha-D-glucosamine + NADPH + H(+)</text>
        <dbReference type="Rhea" id="RHEA:12248"/>
        <dbReference type="ChEBI" id="CHEBI:15378"/>
        <dbReference type="ChEBI" id="CHEBI:57783"/>
        <dbReference type="ChEBI" id="CHEBI:58349"/>
        <dbReference type="ChEBI" id="CHEBI:68483"/>
        <dbReference type="ChEBI" id="CHEBI:70757"/>
        <dbReference type="EC" id="1.3.1.98"/>
    </reaction>
</comment>
<dbReference type="InterPro" id="IPR016169">
    <property type="entry name" value="FAD-bd_PCMH_sub2"/>
</dbReference>
<proteinExistence type="inferred from homology"/>